<dbReference type="RefSeq" id="WP_135869908.1">
    <property type="nucleotide sequence ID" value="NZ_SRSC01000002.1"/>
</dbReference>
<name>A0A4S1CFY2_9BACT</name>
<protein>
    <submittedName>
        <fullName evidence="3">Uncharacterized protein</fullName>
    </submittedName>
</protein>
<comment type="caution">
    <text evidence="3">The sequence shown here is derived from an EMBL/GenBank/DDBJ whole genome shotgun (WGS) entry which is preliminary data.</text>
</comment>
<feature type="region of interest" description="Disordered" evidence="1">
    <location>
        <begin position="49"/>
        <end position="94"/>
    </location>
</feature>
<feature type="chain" id="PRO_5020792350" evidence="2">
    <location>
        <begin position="21"/>
        <end position="94"/>
    </location>
</feature>
<feature type="compositionally biased region" description="Basic and acidic residues" evidence="1">
    <location>
        <begin position="83"/>
        <end position="94"/>
    </location>
</feature>
<dbReference type="Proteomes" id="UP000306416">
    <property type="component" value="Unassembled WGS sequence"/>
</dbReference>
<evidence type="ECO:0000313" key="4">
    <source>
        <dbReference type="Proteomes" id="UP000306416"/>
    </source>
</evidence>
<accession>A0A4S1CFY2</accession>
<sequence length="94" mass="10358">MTHARLIILALLLSSLPACALYETKQAPPNQVAQPKELSVPVGKNWKVTEEAPALGNERNERPSFQTEQSVQPEGVQRPAAPTDEKGRKIETTR</sequence>
<evidence type="ECO:0000313" key="3">
    <source>
        <dbReference type="EMBL" id="TGU72429.1"/>
    </source>
</evidence>
<gene>
    <name evidence="3" type="ORF">E4633_08975</name>
</gene>
<organism evidence="3 4">
    <name type="scientific">Geomonas terrae</name>
    <dbReference type="NCBI Taxonomy" id="2562681"/>
    <lineage>
        <taxon>Bacteria</taxon>
        <taxon>Pseudomonadati</taxon>
        <taxon>Thermodesulfobacteriota</taxon>
        <taxon>Desulfuromonadia</taxon>
        <taxon>Geobacterales</taxon>
        <taxon>Geobacteraceae</taxon>
        <taxon>Geomonas</taxon>
    </lineage>
</organism>
<keyword evidence="4" id="KW-1185">Reference proteome</keyword>
<feature type="compositionally biased region" description="Polar residues" evidence="1">
    <location>
        <begin position="63"/>
        <end position="72"/>
    </location>
</feature>
<dbReference type="AlphaFoldDB" id="A0A4S1CFY2"/>
<dbReference type="EMBL" id="SRSC01000002">
    <property type="protein sequence ID" value="TGU72429.1"/>
    <property type="molecule type" value="Genomic_DNA"/>
</dbReference>
<feature type="signal peptide" evidence="2">
    <location>
        <begin position="1"/>
        <end position="20"/>
    </location>
</feature>
<keyword evidence="2" id="KW-0732">Signal</keyword>
<evidence type="ECO:0000256" key="2">
    <source>
        <dbReference type="SAM" id="SignalP"/>
    </source>
</evidence>
<reference evidence="3 4" key="1">
    <citation type="submission" date="2019-04" db="EMBL/GenBank/DDBJ databases">
        <title>Geobacter oryzae sp. nov., ferric-reducing bacteria isolated from paddy soil.</title>
        <authorList>
            <person name="Xu Z."/>
            <person name="Masuda Y."/>
            <person name="Itoh H."/>
            <person name="Senoo K."/>
        </authorList>
    </citation>
    <scope>NUCLEOTIDE SEQUENCE [LARGE SCALE GENOMIC DNA]</scope>
    <source>
        <strain evidence="3 4">Red111</strain>
    </source>
</reference>
<proteinExistence type="predicted"/>
<evidence type="ECO:0000256" key="1">
    <source>
        <dbReference type="SAM" id="MobiDB-lite"/>
    </source>
</evidence>